<dbReference type="Proteomes" id="UP000192796">
    <property type="component" value="Unassembled WGS sequence"/>
</dbReference>
<comment type="caution">
    <text evidence="13">The sequence shown here is derived from an EMBL/GenBank/DDBJ whole genome shotgun (WGS) entry which is preliminary data.</text>
</comment>
<dbReference type="PANTHER" id="PTHR43195:SF1">
    <property type="entry name" value="FI06132P-RELATED"/>
    <property type="match status" value="1"/>
</dbReference>
<dbReference type="FunFam" id="3.40.50.970:FF:000129">
    <property type="entry name" value="Transketolase"/>
    <property type="match status" value="1"/>
</dbReference>
<dbReference type="Gene3D" id="3.40.50.920">
    <property type="match status" value="1"/>
</dbReference>
<organism evidence="13 14">
    <name type="scientific">Niastella vici</name>
    <dbReference type="NCBI Taxonomy" id="1703345"/>
    <lineage>
        <taxon>Bacteria</taxon>
        <taxon>Pseudomonadati</taxon>
        <taxon>Bacteroidota</taxon>
        <taxon>Chitinophagia</taxon>
        <taxon>Chitinophagales</taxon>
        <taxon>Chitinophagaceae</taxon>
        <taxon>Niastella</taxon>
    </lineage>
</organism>
<evidence type="ECO:0000256" key="10">
    <source>
        <dbReference type="ARBA" id="ARBA00022842"/>
    </source>
</evidence>
<dbReference type="STRING" id="1703345.A3860_37910"/>
<dbReference type="InterPro" id="IPR005474">
    <property type="entry name" value="Transketolase_N"/>
</dbReference>
<dbReference type="InterPro" id="IPR005475">
    <property type="entry name" value="Transketolase-like_Pyr-bd"/>
</dbReference>
<dbReference type="GO" id="GO:0005737">
    <property type="term" value="C:cytoplasm"/>
    <property type="evidence" value="ECO:0007669"/>
    <property type="project" value="UniProtKB-ARBA"/>
</dbReference>
<comment type="subunit">
    <text evidence="6">Homodimer.</text>
</comment>
<dbReference type="EMBL" id="LVYD01000081">
    <property type="protein sequence ID" value="OQP59435.1"/>
    <property type="molecule type" value="Genomic_DNA"/>
</dbReference>
<gene>
    <name evidence="13" type="ORF">A3860_37910</name>
</gene>
<evidence type="ECO:0000256" key="3">
    <source>
        <dbReference type="ARBA" id="ARBA00001946"/>
    </source>
</evidence>
<dbReference type="Pfam" id="PF02779">
    <property type="entry name" value="Transket_pyr"/>
    <property type="match status" value="1"/>
</dbReference>
<evidence type="ECO:0000313" key="14">
    <source>
        <dbReference type="Proteomes" id="UP000192796"/>
    </source>
</evidence>
<keyword evidence="10" id="KW-0460">Magnesium</keyword>
<comment type="cofactor">
    <cofactor evidence="4">
        <name>thiamine diphosphate</name>
        <dbReference type="ChEBI" id="CHEBI:58937"/>
    </cofactor>
</comment>
<evidence type="ECO:0000256" key="4">
    <source>
        <dbReference type="ARBA" id="ARBA00001964"/>
    </source>
</evidence>
<comment type="cofactor">
    <cofactor evidence="1">
        <name>Ca(2+)</name>
        <dbReference type="ChEBI" id="CHEBI:29108"/>
    </cofactor>
</comment>
<reference evidence="13 14" key="1">
    <citation type="submission" date="2016-03" db="EMBL/GenBank/DDBJ databases">
        <title>Niastella vici sp. nov., isolated from farmland soil.</title>
        <authorList>
            <person name="Chen L."/>
            <person name="Wang D."/>
            <person name="Yang S."/>
            <person name="Wang G."/>
        </authorList>
    </citation>
    <scope>NUCLEOTIDE SEQUENCE [LARGE SCALE GENOMIC DNA]</scope>
    <source>
        <strain evidence="13 14">DJ57</strain>
    </source>
</reference>
<dbReference type="PROSITE" id="PS00802">
    <property type="entry name" value="TRANSKETOLASE_2"/>
    <property type="match status" value="1"/>
</dbReference>
<keyword evidence="11" id="KW-0786">Thiamine pyrophosphate</keyword>
<dbReference type="SUPFAM" id="SSF52518">
    <property type="entry name" value="Thiamin diphosphate-binding fold (THDP-binding)"/>
    <property type="match status" value="2"/>
</dbReference>
<dbReference type="InterPro" id="IPR020826">
    <property type="entry name" value="Transketolase_BS"/>
</dbReference>
<evidence type="ECO:0000256" key="11">
    <source>
        <dbReference type="ARBA" id="ARBA00023052"/>
    </source>
</evidence>
<protein>
    <submittedName>
        <fullName evidence="13">Transketolase</fullName>
    </submittedName>
</protein>
<evidence type="ECO:0000256" key="6">
    <source>
        <dbReference type="ARBA" id="ARBA00011738"/>
    </source>
</evidence>
<keyword evidence="14" id="KW-1185">Reference proteome</keyword>
<dbReference type="GO" id="GO:0046872">
    <property type="term" value="F:metal ion binding"/>
    <property type="evidence" value="ECO:0007669"/>
    <property type="project" value="UniProtKB-KW"/>
</dbReference>
<dbReference type="CDD" id="cd02012">
    <property type="entry name" value="TPP_TK"/>
    <property type="match status" value="1"/>
</dbReference>
<dbReference type="CDD" id="cd07033">
    <property type="entry name" value="TPP_PYR_DXS_TK_like"/>
    <property type="match status" value="1"/>
</dbReference>
<dbReference type="AlphaFoldDB" id="A0A1V9FM55"/>
<dbReference type="Gene3D" id="3.40.50.970">
    <property type="match status" value="2"/>
</dbReference>
<dbReference type="NCBIfam" id="NF004559">
    <property type="entry name" value="PRK05899.2-5"/>
    <property type="match status" value="1"/>
</dbReference>
<evidence type="ECO:0000256" key="9">
    <source>
        <dbReference type="ARBA" id="ARBA00022837"/>
    </source>
</evidence>
<dbReference type="Pfam" id="PF00456">
    <property type="entry name" value="Transketolase_N"/>
    <property type="match status" value="1"/>
</dbReference>
<evidence type="ECO:0000259" key="12">
    <source>
        <dbReference type="SMART" id="SM00861"/>
    </source>
</evidence>
<proteinExistence type="inferred from homology"/>
<evidence type="ECO:0000256" key="1">
    <source>
        <dbReference type="ARBA" id="ARBA00001913"/>
    </source>
</evidence>
<keyword evidence="7" id="KW-0808">Transferase</keyword>
<evidence type="ECO:0000256" key="8">
    <source>
        <dbReference type="ARBA" id="ARBA00022723"/>
    </source>
</evidence>
<dbReference type="InterPro" id="IPR051424">
    <property type="entry name" value="Transketolase-like"/>
</dbReference>
<dbReference type="InterPro" id="IPR009014">
    <property type="entry name" value="Transketo_C/PFOR_II"/>
</dbReference>
<accession>A0A1V9FM55</accession>
<evidence type="ECO:0000256" key="2">
    <source>
        <dbReference type="ARBA" id="ARBA00001936"/>
    </source>
</evidence>
<dbReference type="RefSeq" id="WP_081154794.1">
    <property type="nucleotide sequence ID" value="NZ_LVYD01000081.1"/>
</dbReference>
<evidence type="ECO:0000256" key="7">
    <source>
        <dbReference type="ARBA" id="ARBA00022679"/>
    </source>
</evidence>
<evidence type="ECO:0000313" key="13">
    <source>
        <dbReference type="EMBL" id="OQP59435.1"/>
    </source>
</evidence>
<sequence>MKELNTWQEEAKLIRKWCLVSTTAAGSGHPTSCLSAADITAVLFDKYFTYDISNPLNINNDRFVLSKGHAAPLLYTLFGMCNAYDLNELKTLRQLNSRFEGHPVPKYKFAEAATGSLGQGLSVGAGLALVAKREKLPYTTYVLCGDGELAEGQVWEAANFASYHRLNNLIVILDINRLAQSGETMFGHHMNEYEQRFRAFNFRVFTIDGHNYEQIVQALEQAHNHAGQQPVAIIAETIKGKGVSFVENKDGWHGKALKEEELKKALDELGNINDSIRFNLRKPTQTPAASSPINTAVRLEFDNSKTYATREIFGQALSQLTQNTPGIYVLDADVKNSTFTEDALKTTPERFVECFIAEQNMVSVGVGLSRIGKIPVMATFGAFFMRAADQIRMARVSEANIKFVGSHVGVSIGEDGPSQMALEDIAFFGALPDTVILQPCDAVSTVNLVSRMIEHSGIVYMRTLRPKTKLLYKPGEAFTIGGSTIVRQSPDDVLTVAATGITVFEALQAAELLKQENINIRIVDCYSIKPVDKQTLLNCLQATRLKCIITVEDHFEHGGMGDFIAAAIATEGDYVVKMAVTKISQSGKQDELLKDAGIDAAAIVARVKNIVQSNKPVSQLAKGNTL</sequence>
<comment type="cofactor">
    <cofactor evidence="2">
        <name>Mn(2+)</name>
        <dbReference type="ChEBI" id="CHEBI:29035"/>
    </cofactor>
</comment>
<dbReference type="PANTHER" id="PTHR43195">
    <property type="entry name" value="TRANSKETOLASE"/>
    <property type="match status" value="1"/>
</dbReference>
<name>A0A1V9FM55_9BACT</name>
<dbReference type="SMART" id="SM00861">
    <property type="entry name" value="Transket_pyr"/>
    <property type="match status" value="1"/>
</dbReference>
<keyword evidence="9" id="KW-0106">Calcium</keyword>
<dbReference type="GO" id="GO:0004802">
    <property type="term" value="F:transketolase activity"/>
    <property type="evidence" value="ECO:0007669"/>
    <property type="project" value="TreeGrafter"/>
</dbReference>
<comment type="similarity">
    <text evidence="5">Belongs to the transketolase family.</text>
</comment>
<dbReference type="InterPro" id="IPR029061">
    <property type="entry name" value="THDP-binding"/>
</dbReference>
<evidence type="ECO:0000256" key="5">
    <source>
        <dbReference type="ARBA" id="ARBA00007131"/>
    </source>
</evidence>
<dbReference type="OrthoDB" id="8732661at2"/>
<dbReference type="InterPro" id="IPR033248">
    <property type="entry name" value="Transketolase_C"/>
</dbReference>
<dbReference type="Pfam" id="PF02780">
    <property type="entry name" value="Transketolase_C"/>
    <property type="match status" value="1"/>
</dbReference>
<keyword evidence="8" id="KW-0479">Metal-binding</keyword>
<feature type="domain" description="Transketolase-like pyrimidine-binding" evidence="12">
    <location>
        <begin position="307"/>
        <end position="470"/>
    </location>
</feature>
<dbReference type="GO" id="GO:0030976">
    <property type="term" value="F:thiamine pyrophosphate binding"/>
    <property type="evidence" value="ECO:0007669"/>
    <property type="project" value="TreeGrafter"/>
</dbReference>
<dbReference type="SUPFAM" id="SSF52922">
    <property type="entry name" value="TK C-terminal domain-like"/>
    <property type="match status" value="1"/>
</dbReference>
<comment type="cofactor">
    <cofactor evidence="3">
        <name>Mg(2+)</name>
        <dbReference type="ChEBI" id="CHEBI:18420"/>
    </cofactor>
</comment>